<proteinExistence type="predicted"/>
<feature type="region of interest" description="Disordered" evidence="1">
    <location>
        <begin position="88"/>
        <end position="120"/>
    </location>
</feature>
<dbReference type="Gene3D" id="6.10.140.1430">
    <property type="match status" value="1"/>
</dbReference>
<feature type="compositionally biased region" description="Basic and acidic residues" evidence="1">
    <location>
        <begin position="1"/>
        <end position="10"/>
    </location>
</feature>
<feature type="compositionally biased region" description="Low complexity" evidence="1">
    <location>
        <begin position="95"/>
        <end position="113"/>
    </location>
</feature>
<dbReference type="InterPro" id="IPR039624">
    <property type="entry name" value="LEA1/2/D7/KIN2"/>
</dbReference>
<dbReference type="EMBL" id="BQNB010015421">
    <property type="protein sequence ID" value="GJT39852.1"/>
    <property type="molecule type" value="Genomic_DNA"/>
</dbReference>
<evidence type="ECO:0000256" key="1">
    <source>
        <dbReference type="SAM" id="MobiDB-lite"/>
    </source>
</evidence>
<dbReference type="PANTHER" id="PTHR34191:SF20">
    <property type="entry name" value="LATE EMBRYOGENESIS ABUNDANT PROTEIN (LEA) FAMILY PROTEIN"/>
    <property type="match status" value="1"/>
</dbReference>
<name>A0ABQ5DLD9_9ASTR</name>
<protein>
    <submittedName>
        <fullName evidence="2">Uncharacterized protein</fullName>
    </submittedName>
</protein>
<gene>
    <name evidence="2" type="ORF">Tco_0939717</name>
</gene>
<dbReference type="PANTHER" id="PTHR34191">
    <property type="entry name" value="LATE EMBRYOGENESIS ABUNDANT PROTEIN (LEA) FAMILY PROTEIN"/>
    <property type="match status" value="1"/>
</dbReference>
<reference evidence="2" key="2">
    <citation type="submission" date="2022-01" db="EMBL/GenBank/DDBJ databases">
        <authorList>
            <person name="Yamashiro T."/>
            <person name="Shiraishi A."/>
            <person name="Satake H."/>
            <person name="Nakayama K."/>
        </authorList>
    </citation>
    <scope>NUCLEOTIDE SEQUENCE</scope>
</reference>
<keyword evidence="3" id="KW-1185">Reference proteome</keyword>
<comment type="caution">
    <text evidence="2">The sequence shown here is derived from an EMBL/GenBank/DDBJ whole genome shotgun (WGS) entry which is preliminary data.</text>
</comment>
<sequence>MGSAWDKTKQSTDQSGSYVSDKAGQTRDKASQMGQATKDKASDMARSTKETAESGKDKTGGMMQKTGAAVKNMAAGATEAVKNTLGMGVNEESGHTTSGGTTGVGQDTTTTTRNTRKTNV</sequence>
<evidence type="ECO:0000313" key="3">
    <source>
        <dbReference type="Proteomes" id="UP001151760"/>
    </source>
</evidence>
<evidence type="ECO:0000313" key="2">
    <source>
        <dbReference type="EMBL" id="GJT39852.1"/>
    </source>
</evidence>
<feature type="region of interest" description="Disordered" evidence="1">
    <location>
        <begin position="1"/>
        <end position="66"/>
    </location>
</feature>
<reference evidence="2" key="1">
    <citation type="journal article" date="2022" name="Int. J. Mol. Sci.">
        <title>Draft Genome of Tanacetum Coccineum: Genomic Comparison of Closely Related Tanacetum-Family Plants.</title>
        <authorList>
            <person name="Yamashiro T."/>
            <person name="Shiraishi A."/>
            <person name="Nakayama K."/>
            <person name="Satake H."/>
        </authorList>
    </citation>
    <scope>NUCLEOTIDE SEQUENCE</scope>
</reference>
<organism evidence="2 3">
    <name type="scientific">Tanacetum coccineum</name>
    <dbReference type="NCBI Taxonomy" id="301880"/>
    <lineage>
        <taxon>Eukaryota</taxon>
        <taxon>Viridiplantae</taxon>
        <taxon>Streptophyta</taxon>
        <taxon>Embryophyta</taxon>
        <taxon>Tracheophyta</taxon>
        <taxon>Spermatophyta</taxon>
        <taxon>Magnoliopsida</taxon>
        <taxon>eudicotyledons</taxon>
        <taxon>Gunneridae</taxon>
        <taxon>Pentapetalae</taxon>
        <taxon>asterids</taxon>
        <taxon>campanulids</taxon>
        <taxon>Asterales</taxon>
        <taxon>Asteraceae</taxon>
        <taxon>Asteroideae</taxon>
        <taxon>Anthemideae</taxon>
        <taxon>Anthemidinae</taxon>
        <taxon>Tanacetum</taxon>
    </lineage>
</organism>
<dbReference type="Proteomes" id="UP001151760">
    <property type="component" value="Unassembled WGS sequence"/>
</dbReference>
<feature type="compositionally biased region" description="Basic and acidic residues" evidence="1">
    <location>
        <begin position="37"/>
        <end position="59"/>
    </location>
</feature>
<accession>A0ABQ5DLD9</accession>